<reference evidence="1 2" key="1">
    <citation type="submission" date="2020-01" db="EMBL/GenBank/DDBJ databases">
        <title>Identification and distribution of gene clusters putatively required for synthesis of sphingolipid metabolism inhibitors in phylogenetically diverse species of the filamentous fungus Fusarium.</title>
        <authorList>
            <person name="Kim H.-S."/>
            <person name="Busman M."/>
            <person name="Brown D.W."/>
            <person name="Divon H."/>
            <person name="Uhlig S."/>
            <person name="Proctor R.H."/>
        </authorList>
    </citation>
    <scope>NUCLEOTIDE SEQUENCE [LARGE SCALE GENOMIC DNA]</scope>
    <source>
        <strain evidence="1 2">NRRL 20459</strain>
    </source>
</reference>
<sequence>MSCPVQHPDEFHVPGWDEQAKRPIVDGKYNDPKTGELRTAAGYQYSGPPAVDIVVTSLHEDTTQCVYRAQRPFPVEKMLHQVMKVVHDRSLTIDSLIATTYHIRIVLAHEITPEEFTQISDEMANGIWNQV</sequence>
<dbReference type="EMBL" id="JAADYS010000226">
    <property type="protein sequence ID" value="KAF4471301.1"/>
    <property type="molecule type" value="Genomic_DNA"/>
</dbReference>
<dbReference type="Proteomes" id="UP000554235">
    <property type="component" value="Unassembled WGS sequence"/>
</dbReference>
<name>A0A8H4PI94_9HYPO</name>
<organism evidence="1 2">
    <name type="scientific">Fusarium albosuccineum</name>
    <dbReference type="NCBI Taxonomy" id="1237068"/>
    <lineage>
        <taxon>Eukaryota</taxon>
        <taxon>Fungi</taxon>
        <taxon>Dikarya</taxon>
        <taxon>Ascomycota</taxon>
        <taxon>Pezizomycotina</taxon>
        <taxon>Sordariomycetes</taxon>
        <taxon>Hypocreomycetidae</taxon>
        <taxon>Hypocreales</taxon>
        <taxon>Nectriaceae</taxon>
        <taxon>Fusarium</taxon>
        <taxon>Fusarium decemcellulare species complex</taxon>
    </lineage>
</organism>
<dbReference type="OrthoDB" id="3518210at2759"/>
<dbReference type="AlphaFoldDB" id="A0A8H4PI94"/>
<proteinExistence type="predicted"/>
<gene>
    <name evidence="1" type="ORF">FALBO_1783</name>
</gene>
<accession>A0A8H4PI94</accession>
<evidence type="ECO:0000313" key="2">
    <source>
        <dbReference type="Proteomes" id="UP000554235"/>
    </source>
</evidence>
<evidence type="ECO:0000313" key="1">
    <source>
        <dbReference type="EMBL" id="KAF4471301.1"/>
    </source>
</evidence>
<protein>
    <submittedName>
        <fullName evidence="1">Uncharacterized protein</fullName>
    </submittedName>
</protein>
<keyword evidence="2" id="KW-1185">Reference proteome</keyword>
<comment type="caution">
    <text evidence="1">The sequence shown here is derived from an EMBL/GenBank/DDBJ whole genome shotgun (WGS) entry which is preliminary data.</text>
</comment>